<proteinExistence type="predicted"/>
<evidence type="ECO:0000313" key="1">
    <source>
        <dbReference type="EMBL" id="CAB3392587.1"/>
    </source>
</evidence>
<name>A0A6F9E8G6_9BACL</name>
<evidence type="ECO:0000313" key="2">
    <source>
        <dbReference type="Proteomes" id="UP000502196"/>
    </source>
</evidence>
<dbReference type="AlphaFoldDB" id="A0A6F9E8G6"/>
<reference evidence="1 2" key="1">
    <citation type="submission" date="2020-04" db="EMBL/GenBank/DDBJ databases">
        <authorList>
            <person name="Hogendoorn C."/>
        </authorList>
    </citation>
    <scope>NUCLEOTIDE SEQUENCE [LARGE SCALE GENOMIC DNA]</scope>
    <source>
        <strain evidence="1">COOX1</strain>
    </source>
</reference>
<protein>
    <recommendedName>
        <fullName evidence="3">DUF3987 domain-containing protein</fullName>
    </recommendedName>
</protein>
<evidence type="ECO:0008006" key="3">
    <source>
        <dbReference type="Google" id="ProtNLM"/>
    </source>
</evidence>
<gene>
    <name evidence="1" type="ORF">COOX1_1485</name>
</gene>
<dbReference type="Proteomes" id="UP000502196">
    <property type="component" value="Chromosome"/>
</dbReference>
<accession>A0A6F9E8G6</accession>
<organism evidence="1 2">
    <name type="scientific">Kyrpidia spormannii</name>
    <dbReference type="NCBI Taxonomy" id="2055160"/>
    <lineage>
        <taxon>Bacteria</taxon>
        <taxon>Bacillati</taxon>
        <taxon>Bacillota</taxon>
        <taxon>Bacilli</taxon>
        <taxon>Bacillales</taxon>
        <taxon>Alicyclobacillaceae</taxon>
        <taxon>Kyrpidia</taxon>
    </lineage>
</organism>
<dbReference type="EMBL" id="LR792683">
    <property type="protein sequence ID" value="CAB3392587.1"/>
    <property type="molecule type" value="Genomic_DNA"/>
</dbReference>
<sequence length="468" mass="51559">MVVFTVYTDSISECQAEGKHVVQIPGGLDAKPLTDVPLEVFPDTFRAMILAVSEAVDGPVGYAAAACLSAVATAAGGSVEVVANRTWRRFPVLWVALVGRPGDGKTPATAMMLKPLLREEERLYRQWRDSVDEWESRGEDGPKPVRRRLMADDATAEAVVQLLGESEKGLLLAPDELSQWYRSFASYKSTQKDRSFYLKAWSESPIVVDRVARAGNFVPRHCLGVVGSLQDDLIQELAGHDDDGLIDRMLLAYPGRVPEPHPPIGDGDDGVPEGVERAYDKAIGRLLDLKSGENGPLTLPLSRGARSVFRWLQYGYKSQARTLDGEGPGEDIGFIAKFGDHVLRLSLVAKLMRYASGEEGLTEIDEASVRSGHDLFRWFRGQRLALFGLQKVGGKVGRLVRWARRRGATVVSARSLTTSRIARSSDEAISIFRQAEALGFGSVVERKENNGTYLDFHFDPNKLEFIDI</sequence>
<dbReference type="Pfam" id="PF13148">
    <property type="entry name" value="DUF3987"/>
    <property type="match status" value="2"/>
</dbReference>
<dbReference type="RefSeq" id="WP_215811589.1">
    <property type="nucleotide sequence ID" value="NZ_CP047972.1"/>
</dbReference>
<dbReference type="InterPro" id="IPR025048">
    <property type="entry name" value="DUF3987"/>
</dbReference>